<dbReference type="SUPFAM" id="SSF47954">
    <property type="entry name" value="Cyclin-like"/>
    <property type="match status" value="1"/>
</dbReference>
<organism evidence="5 6">
    <name type="scientific">Alosa alosa</name>
    <name type="common">allis shad</name>
    <dbReference type="NCBI Taxonomy" id="278164"/>
    <lineage>
        <taxon>Eukaryota</taxon>
        <taxon>Metazoa</taxon>
        <taxon>Chordata</taxon>
        <taxon>Craniata</taxon>
        <taxon>Vertebrata</taxon>
        <taxon>Euteleostomi</taxon>
        <taxon>Actinopterygii</taxon>
        <taxon>Neopterygii</taxon>
        <taxon>Teleostei</taxon>
        <taxon>Clupei</taxon>
        <taxon>Clupeiformes</taxon>
        <taxon>Clupeoidei</taxon>
        <taxon>Clupeidae</taxon>
        <taxon>Alosa</taxon>
    </lineage>
</organism>
<dbReference type="EMBL" id="JADWDJ010000002">
    <property type="protein sequence ID" value="KAG5284303.1"/>
    <property type="molecule type" value="Genomic_DNA"/>
</dbReference>
<evidence type="ECO:0000313" key="5">
    <source>
        <dbReference type="EMBL" id="KAG5284303.1"/>
    </source>
</evidence>
<dbReference type="Pfam" id="PF00134">
    <property type="entry name" value="Cyclin_N"/>
    <property type="match status" value="1"/>
</dbReference>
<dbReference type="InterPro" id="IPR013763">
    <property type="entry name" value="Cyclin-like_dom"/>
</dbReference>
<evidence type="ECO:0000256" key="3">
    <source>
        <dbReference type="SAM" id="MobiDB-lite"/>
    </source>
</evidence>
<dbReference type="AlphaFoldDB" id="A0AAV6HA97"/>
<feature type="region of interest" description="Disordered" evidence="3">
    <location>
        <begin position="287"/>
        <end position="307"/>
    </location>
</feature>
<evidence type="ECO:0000313" key="6">
    <source>
        <dbReference type="Proteomes" id="UP000823561"/>
    </source>
</evidence>
<dbReference type="InterPro" id="IPR036915">
    <property type="entry name" value="Cyclin-like_sf"/>
</dbReference>
<feature type="compositionally biased region" description="Basic residues" evidence="3">
    <location>
        <begin position="287"/>
        <end position="302"/>
    </location>
</feature>
<dbReference type="InterPro" id="IPR039361">
    <property type="entry name" value="Cyclin"/>
</dbReference>
<dbReference type="FunFam" id="1.10.472.10:FF:000006">
    <property type="entry name" value="Cyclin I"/>
    <property type="match status" value="1"/>
</dbReference>
<gene>
    <name evidence="5" type="ORF">AALO_G00025210</name>
</gene>
<dbReference type="InterPro" id="IPR006671">
    <property type="entry name" value="Cyclin_N"/>
</dbReference>
<feature type="domain" description="Cyclin-like" evidence="4">
    <location>
        <begin position="52"/>
        <end position="138"/>
    </location>
</feature>
<evidence type="ECO:0000256" key="2">
    <source>
        <dbReference type="RuleBase" id="RU000383"/>
    </source>
</evidence>
<comment type="similarity">
    <text evidence="2">Belongs to the cyclin family.</text>
</comment>
<evidence type="ECO:0000256" key="1">
    <source>
        <dbReference type="ARBA" id="ARBA00023127"/>
    </source>
</evidence>
<sequence>MKLCVSEESQRLDRLLEDALAREARLWKAPVLENDLIQGTDICLIQHQEVILWLREMNTAFQFCQETYALAVCVLNRLLATVKAQSKYLKCIAITTLILAAKINEEDEVIASVKDLLAQSGCSFSTAEIHRMERIILDKLQWDLYTSTPIDFIHIFHSLLLTAHPHLLLLPAAQKRPCFQAELWTRQVQHCMACHQLWQCRGSTLALAIITLELEALTPDWFSVFIELLNKAQIESSEFIKCKEMVDEYLSSLEAPLPANAVYIFNSACVTKYQPLGLEPTQVARWRPKGQPRGKRNGHRPGSHGEREVDEYYDGFRCLYDGIASVGECYGDSRNVGVEVSPCPPLQPHIS</sequence>
<comment type="caution">
    <text evidence="5">The sequence shown here is derived from an EMBL/GenBank/DDBJ whole genome shotgun (WGS) entry which is preliminary data.</text>
</comment>
<dbReference type="Gene3D" id="1.10.472.10">
    <property type="entry name" value="Cyclin-like"/>
    <property type="match status" value="2"/>
</dbReference>
<evidence type="ECO:0000259" key="4">
    <source>
        <dbReference type="SMART" id="SM00385"/>
    </source>
</evidence>
<dbReference type="PANTHER" id="PTHR10177">
    <property type="entry name" value="CYCLINS"/>
    <property type="match status" value="1"/>
</dbReference>
<keyword evidence="1 2" id="KW-0195">Cyclin</keyword>
<reference evidence="5" key="1">
    <citation type="submission" date="2020-10" db="EMBL/GenBank/DDBJ databases">
        <title>Chromosome-scale genome assembly of the Allis shad, Alosa alosa.</title>
        <authorList>
            <person name="Margot Z."/>
            <person name="Christophe K."/>
            <person name="Cabau C."/>
            <person name="Louis A."/>
            <person name="Berthelot C."/>
            <person name="Parey E."/>
            <person name="Roest Crollius H."/>
            <person name="Montfort J."/>
            <person name="Robinson-Rechavi M."/>
            <person name="Bucao C."/>
            <person name="Bouchez O."/>
            <person name="Gislard M."/>
            <person name="Lluch J."/>
            <person name="Milhes M."/>
            <person name="Lampietro C."/>
            <person name="Lopez Roques C."/>
            <person name="Donnadieu C."/>
            <person name="Braasch I."/>
            <person name="Desvignes T."/>
            <person name="Postlethwait J."/>
            <person name="Bobe J."/>
            <person name="Guiguen Y."/>
        </authorList>
    </citation>
    <scope>NUCLEOTIDE SEQUENCE</scope>
    <source>
        <strain evidence="5">M-15738</strain>
        <tissue evidence="5">Blood</tissue>
    </source>
</reference>
<protein>
    <recommendedName>
        <fullName evidence="4">Cyclin-like domain-containing protein</fullName>
    </recommendedName>
</protein>
<dbReference type="SMART" id="SM00385">
    <property type="entry name" value="CYCLIN"/>
    <property type="match status" value="1"/>
</dbReference>
<proteinExistence type="inferred from homology"/>
<dbReference type="Proteomes" id="UP000823561">
    <property type="component" value="Chromosome 2"/>
</dbReference>
<keyword evidence="6" id="KW-1185">Reference proteome</keyword>
<name>A0AAV6HA97_9TELE</name>
<accession>A0AAV6HA97</accession>